<evidence type="ECO:0000313" key="3">
    <source>
        <dbReference type="Proteomes" id="UP001620626"/>
    </source>
</evidence>
<dbReference type="AlphaFoldDB" id="A0ABD2KQ70"/>
<evidence type="ECO:0000313" key="2">
    <source>
        <dbReference type="EMBL" id="KAL3104993.1"/>
    </source>
</evidence>
<keyword evidence="3" id="KW-1185">Reference proteome</keyword>
<protein>
    <submittedName>
        <fullName evidence="2">Uncharacterized protein</fullName>
    </submittedName>
</protein>
<reference evidence="2 3" key="1">
    <citation type="submission" date="2024-10" db="EMBL/GenBank/DDBJ databases">
        <authorList>
            <person name="Kim D."/>
        </authorList>
    </citation>
    <scope>NUCLEOTIDE SEQUENCE [LARGE SCALE GENOMIC DNA]</scope>
    <source>
        <strain evidence="2">BH-2024</strain>
    </source>
</reference>
<gene>
    <name evidence="2" type="ORF">niasHT_028525</name>
</gene>
<dbReference type="EMBL" id="JBICBT010000693">
    <property type="protein sequence ID" value="KAL3104993.1"/>
    <property type="molecule type" value="Genomic_DNA"/>
</dbReference>
<organism evidence="2 3">
    <name type="scientific">Heterodera trifolii</name>
    <dbReference type="NCBI Taxonomy" id="157864"/>
    <lineage>
        <taxon>Eukaryota</taxon>
        <taxon>Metazoa</taxon>
        <taxon>Ecdysozoa</taxon>
        <taxon>Nematoda</taxon>
        <taxon>Chromadorea</taxon>
        <taxon>Rhabditida</taxon>
        <taxon>Tylenchina</taxon>
        <taxon>Tylenchomorpha</taxon>
        <taxon>Tylenchoidea</taxon>
        <taxon>Heteroderidae</taxon>
        <taxon>Heteroderinae</taxon>
        <taxon>Heterodera</taxon>
    </lineage>
</organism>
<proteinExistence type="predicted"/>
<dbReference type="Proteomes" id="UP001620626">
    <property type="component" value="Unassembled WGS sequence"/>
</dbReference>
<evidence type="ECO:0000256" key="1">
    <source>
        <dbReference type="SAM" id="MobiDB-lite"/>
    </source>
</evidence>
<accession>A0ABD2KQ70</accession>
<comment type="caution">
    <text evidence="2">The sequence shown here is derived from an EMBL/GenBank/DDBJ whole genome shotgun (WGS) entry which is preliminary data.</text>
</comment>
<name>A0ABD2KQ70_9BILA</name>
<feature type="region of interest" description="Disordered" evidence="1">
    <location>
        <begin position="385"/>
        <end position="406"/>
    </location>
</feature>
<sequence>MNRRWICADVWMALFRFLTMLNLDLKWHFFLHLHDHFIIAFLRSNQQIWDKGTHLGLYVPSADDDQPIWSAFARGIWPIFAPNIHHLKFAEGHDLESLRRLTSPTILSDLNKLNSINSGTLLPDAIGDDEPNAISAGQTLSKWLHFPRKDGQPKRLFVDAKRSIEWVNNLKELFVRATTSASYKIQFTVYALPTTMMPFELMNGRTNEKLTLKKEDKSIKQWIMRRCQMGRRRQFGATTIADRQLRTGQLRTTIADRIFANDNCGRQLRTVHLRTTIAGDNCGLYTCGRQLRTTIAHRTFADDNCGRQLRTVHLRTTIADRTFANDNCGRQLRTVHLRTTIAGDNCGLYTCGRQLRTVHLRTTIAGDNCGLYTCGRQLRTAILSATRRRRSGTKQREKGASSDNDE</sequence>